<sequence>MNVCGIWRIYMWMGRRIVLHLAASSRSLYIAPLVCIKSSGPTENSCWSLYRIQRLAAAHSIGLDVCIDSINGDGSYDETIISGYLCASRTRACSEVVAPALVQAQ</sequence>
<evidence type="ECO:0000313" key="3">
    <source>
        <dbReference type="Proteomes" id="UP000624404"/>
    </source>
</evidence>
<keyword evidence="3" id="KW-1185">Reference proteome</keyword>
<organism evidence="2 3">
    <name type="scientific">Sclerotinia trifoliorum</name>
    <dbReference type="NCBI Taxonomy" id="28548"/>
    <lineage>
        <taxon>Eukaryota</taxon>
        <taxon>Fungi</taxon>
        <taxon>Dikarya</taxon>
        <taxon>Ascomycota</taxon>
        <taxon>Pezizomycotina</taxon>
        <taxon>Leotiomycetes</taxon>
        <taxon>Helotiales</taxon>
        <taxon>Sclerotiniaceae</taxon>
        <taxon>Sclerotinia</taxon>
    </lineage>
</organism>
<feature type="chain" id="PRO_5034729863" evidence="1">
    <location>
        <begin position="28"/>
        <end position="105"/>
    </location>
</feature>
<proteinExistence type="predicted"/>
<accession>A0A8H2VSL8</accession>
<name>A0A8H2VSL8_9HELO</name>
<gene>
    <name evidence="2" type="ORF">SCLTRI_LOCUS3760</name>
</gene>
<evidence type="ECO:0000256" key="1">
    <source>
        <dbReference type="SAM" id="SignalP"/>
    </source>
</evidence>
<dbReference type="Proteomes" id="UP000624404">
    <property type="component" value="Unassembled WGS sequence"/>
</dbReference>
<reference evidence="2" key="1">
    <citation type="submission" date="2020-10" db="EMBL/GenBank/DDBJ databases">
        <authorList>
            <person name="Kusch S."/>
        </authorList>
    </citation>
    <scope>NUCLEOTIDE SEQUENCE</scope>
    <source>
        <strain evidence="2">SwB9</strain>
    </source>
</reference>
<dbReference type="EMBL" id="CAJHIA010000011">
    <property type="protein sequence ID" value="CAD6443968.1"/>
    <property type="molecule type" value="Genomic_DNA"/>
</dbReference>
<comment type="caution">
    <text evidence="2">The sequence shown here is derived from an EMBL/GenBank/DDBJ whole genome shotgun (WGS) entry which is preliminary data.</text>
</comment>
<evidence type="ECO:0000313" key="2">
    <source>
        <dbReference type="EMBL" id="CAD6443968.1"/>
    </source>
</evidence>
<feature type="signal peptide" evidence="1">
    <location>
        <begin position="1"/>
        <end position="27"/>
    </location>
</feature>
<keyword evidence="1" id="KW-0732">Signal</keyword>
<protein>
    <submittedName>
        <fullName evidence="2">F06844ec-685c-485f-a43a-65b438b2888b</fullName>
    </submittedName>
</protein>
<dbReference type="AlphaFoldDB" id="A0A8H2VSL8"/>